<dbReference type="EMBL" id="CADCTN010000068">
    <property type="protein sequence ID" value="CAA9230436.1"/>
    <property type="molecule type" value="Genomic_DNA"/>
</dbReference>
<organism evidence="2">
    <name type="scientific">uncultured Blastococcus sp</name>
    <dbReference type="NCBI Taxonomy" id="217144"/>
    <lineage>
        <taxon>Bacteria</taxon>
        <taxon>Bacillati</taxon>
        <taxon>Actinomycetota</taxon>
        <taxon>Actinomycetes</taxon>
        <taxon>Geodermatophilales</taxon>
        <taxon>Geodermatophilaceae</taxon>
        <taxon>Blastococcus</taxon>
        <taxon>environmental samples</taxon>
    </lineage>
</organism>
<feature type="region of interest" description="Disordered" evidence="1">
    <location>
        <begin position="124"/>
        <end position="154"/>
    </location>
</feature>
<proteinExistence type="predicted"/>
<evidence type="ECO:0000256" key="1">
    <source>
        <dbReference type="SAM" id="MobiDB-lite"/>
    </source>
</evidence>
<gene>
    <name evidence="2" type="ORF">AVDCRST_MAG52-985</name>
</gene>
<dbReference type="AlphaFoldDB" id="A0A6J4HS23"/>
<reference evidence="2" key="1">
    <citation type="submission" date="2020-02" db="EMBL/GenBank/DDBJ databases">
        <authorList>
            <person name="Meier V. D."/>
        </authorList>
    </citation>
    <scope>NUCLEOTIDE SEQUENCE</scope>
    <source>
        <strain evidence="2">AVDCRST_MAG52</strain>
    </source>
</reference>
<protein>
    <submittedName>
        <fullName evidence="2">Conserved hypothetical membrane protein</fullName>
    </submittedName>
</protein>
<feature type="non-terminal residue" evidence="2">
    <location>
        <position position="154"/>
    </location>
</feature>
<feature type="compositionally biased region" description="Basic residues" evidence="1">
    <location>
        <begin position="128"/>
        <end position="143"/>
    </location>
</feature>
<accession>A0A6J4HS23</accession>
<name>A0A6J4HS23_9ACTN</name>
<feature type="region of interest" description="Disordered" evidence="1">
    <location>
        <begin position="46"/>
        <end position="103"/>
    </location>
</feature>
<feature type="non-terminal residue" evidence="2">
    <location>
        <position position="1"/>
    </location>
</feature>
<feature type="region of interest" description="Disordered" evidence="1">
    <location>
        <begin position="1"/>
        <end position="33"/>
    </location>
</feature>
<evidence type="ECO:0000313" key="2">
    <source>
        <dbReference type="EMBL" id="CAA9230436.1"/>
    </source>
</evidence>
<sequence>ALRALRGAEVPPPGQDQRQTTAGGAREPGEGGLRLLRAARGHAELRLLHRRHRRPRAAQPVRAVRGGRGQPDRDGAQVRRPHPDRCGAPGHQPGGGPPAHRRRAALRLRHLRLQRRHERVLDGERRLPLRRRAPGQHRLRRPARRGDGLLPPRL</sequence>
<feature type="compositionally biased region" description="Basic and acidic residues" evidence="1">
    <location>
        <begin position="70"/>
        <end position="85"/>
    </location>
</feature>